<protein>
    <submittedName>
        <fullName evidence="1">Uncharacterized protein</fullName>
    </submittedName>
</protein>
<evidence type="ECO:0000313" key="2">
    <source>
        <dbReference type="Proteomes" id="UP001164746"/>
    </source>
</evidence>
<accession>A0ABY7FB89</accession>
<keyword evidence="2" id="KW-1185">Reference proteome</keyword>
<proteinExistence type="predicted"/>
<reference evidence="1" key="1">
    <citation type="submission" date="2022-11" db="EMBL/GenBank/DDBJ databases">
        <title>Centuries of genome instability and evolution in soft-shell clam transmissible cancer (bioRxiv).</title>
        <authorList>
            <person name="Hart S.F.M."/>
            <person name="Yonemitsu M.A."/>
            <person name="Giersch R.M."/>
            <person name="Beal B.F."/>
            <person name="Arriagada G."/>
            <person name="Davis B.W."/>
            <person name="Ostrander E.A."/>
            <person name="Goff S.P."/>
            <person name="Metzger M.J."/>
        </authorList>
    </citation>
    <scope>NUCLEOTIDE SEQUENCE</scope>
    <source>
        <strain evidence="1">MELC-2E11</strain>
        <tissue evidence="1">Siphon/mantle</tissue>
    </source>
</reference>
<organism evidence="1 2">
    <name type="scientific">Mya arenaria</name>
    <name type="common">Soft-shell clam</name>
    <dbReference type="NCBI Taxonomy" id="6604"/>
    <lineage>
        <taxon>Eukaryota</taxon>
        <taxon>Metazoa</taxon>
        <taxon>Spiralia</taxon>
        <taxon>Lophotrochozoa</taxon>
        <taxon>Mollusca</taxon>
        <taxon>Bivalvia</taxon>
        <taxon>Autobranchia</taxon>
        <taxon>Heteroconchia</taxon>
        <taxon>Euheterodonta</taxon>
        <taxon>Imparidentia</taxon>
        <taxon>Neoheterodontei</taxon>
        <taxon>Myida</taxon>
        <taxon>Myoidea</taxon>
        <taxon>Myidae</taxon>
        <taxon>Mya</taxon>
    </lineage>
</organism>
<dbReference type="EMBL" id="CP111022">
    <property type="protein sequence ID" value="WAR18429.1"/>
    <property type="molecule type" value="Genomic_DNA"/>
</dbReference>
<sequence>MSLYSNKVYKDCVTAAMVELRGTGRPTEPVEPCSTDFQHAHYTFDFAQNLCLPHHSRQLGPMYFVTPSRDYDARWRWHSRARCCNFALSCTKRNKVISAVPIHLRVAWHHFLKKGEDTEETSYCVFRGGNVLRSRPQEVQAAGLSRERQAYLATHVRKYLRAKNKDTTCPLSEE</sequence>
<gene>
    <name evidence="1" type="ORF">MAR_000267</name>
</gene>
<name>A0ABY7FB89_MYAAR</name>
<evidence type="ECO:0000313" key="1">
    <source>
        <dbReference type="EMBL" id="WAR18429.1"/>
    </source>
</evidence>
<dbReference type="Proteomes" id="UP001164746">
    <property type="component" value="Chromosome 11"/>
</dbReference>